<feature type="compositionally biased region" description="Gly residues" evidence="1">
    <location>
        <begin position="57"/>
        <end position="81"/>
    </location>
</feature>
<gene>
    <name evidence="2" type="ordered locus">LOC_Os10g04870</name>
</gene>
<accession>Q33B61</accession>
<feature type="compositionally biased region" description="Gly residues" evidence="1">
    <location>
        <begin position="17"/>
        <end position="27"/>
    </location>
</feature>
<reference evidence="2" key="3">
    <citation type="submission" date="2006-07" db="EMBL/GenBank/DDBJ databases">
        <authorList>
            <person name="Buell R."/>
        </authorList>
    </citation>
    <scope>NUCLEOTIDE SEQUENCE</scope>
</reference>
<evidence type="ECO:0000256" key="1">
    <source>
        <dbReference type="SAM" id="MobiDB-lite"/>
    </source>
</evidence>
<proteinExistence type="predicted"/>
<reference evidence="2" key="1">
    <citation type="journal article" date="2003" name="Science">
        <title>In-depth view of structure, activity, and evolution of rice chromosome 10.</title>
        <authorList>
            <consortium name="Rice Chromosome 10 Sequencing Consortium"/>
        </authorList>
    </citation>
    <scope>NUCLEOTIDE SEQUENCE [LARGE SCALE GENOMIC DNA]</scope>
</reference>
<dbReference type="AlphaFoldDB" id="Q33B61"/>
<feature type="region of interest" description="Disordered" evidence="1">
    <location>
        <begin position="1"/>
        <end position="81"/>
    </location>
</feature>
<sequence length="81" mass="7482">MGSSARDGLAIGAHGSVHGGGGDGGGQAEVDGEGSGHAVALVDGQEVVRGKVERMGEGGGRWGRGGDGGGRGGAVGGSARG</sequence>
<evidence type="ECO:0000313" key="2">
    <source>
        <dbReference type="EMBL" id="ABB46712.1"/>
    </source>
</evidence>
<name>Q33B61_ORYSJ</name>
<protein>
    <submittedName>
        <fullName evidence="2">Uncharacterized protein</fullName>
    </submittedName>
</protein>
<organism evidence="2">
    <name type="scientific">Oryza sativa subsp. japonica</name>
    <name type="common">Rice</name>
    <dbReference type="NCBI Taxonomy" id="39947"/>
    <lineage>
        <taxon>Eukaryota</taxon>
        <taxon>Viridiplantae</taxon>
        <taxon>Streptophyta</taxon>
        <taxon>Embryophyta</taxon>
        <taxon>Tracheophyta</taxon>
        <taxon>Spermatophyta</taxon>
        <taxon>Magnoliopsida</taxon>
        <taxon>Liliopsida</taxon>
        <taxon>Poales</taxon>
        <taxon>Poaceae</taxon>
        <taxon>BOP clade</taxon>
        <taxon>Oryzoideae</taxon>
        <taxon>Oryzeae</taxon>
        <taxon>Oryzinae</taxon>
        <taxon>Oryza</taxon>
        <taxon>Oryza sativa</taxon>
    </lineage>
</organism>
<dbReference type="EMBL" id="DP000086">
    <property type="protein sequence ID" value="ABB46712.1"/>
    <property type="molecule type" value="Genomic_DNA"/>
</dbReference>
<reference evidence="2" key="2">
    <citation type="submission" date="2003-05" db="EMBL/GenBank/DDBJ databases">
        <authorList>
            <person name="Buell C.R."/>
            <person name="Wing R.A."/>
            <person name="McCombie W.R."/>
            <person name="Messing J."/>
            <person name="Yuan Q."/>
            <person name="Ouyang S."/>
        </authorList>
    </citation>
    <scope>NUCLEOTIDE SEQUENCE</scope>
</reference>
<feature type="compositionally biased region" description="Basic and acidic residues" evidence="1">
    <location>
        <begin position="46"/>
        <end position="56"/>
    </location>
</feature>